<reference evidence="2 3" key="1">
    <citation type="submission" date="2023-01" db="EMBL/GenBank/DDBJ databases">
        <title>Draft genome sequence of Nocardiopsis sp. RSe5-2 isolated from halophytes.</title>
        <authorList>
            <person name="Duangmal K."/>
            <person name="Chantavorakit T."/>
        </authorList>
    </citation>
    <scope>NUCLEOTIDE SEQUENCE [LARGE SCALE GENOMIC DNA]</scope>
    <source>
        <strain evidence="2 3">RSe5-2</strain>
    </source>
</reference>
<feature type="domain" description="DUF397" evidence="1">
    <location>
        <begin position="6"/>
        <end position="56"/>
    </location>
</feature>
<evidence type="ECO:0000313" key="3">
    <source>
        <dbReference type="Proteomes" id="UP001527866"/>
    </source>
</evidence>
<evidence type="ECO:0000259" key="1">
    <source>
        <dbReference type="Pfam" id="PF04149"/>
    </source>
</evidence>
<sequence>MTNDRADWHKSSHSAGAENCVEVRRGVVVAMRDTQHQGLGHLEFPRGEWEAFVASASAGRL</sequence>
<accession>A0ABT4U9B4</accession>
<organism evidence="2 3">
    <name type="scientific">Nocardiopsis endophytica</name>
    <dbReference type="NCBI Taxonomy" id="3018445"/>
    <lineage>
        <taxon>Bacteria</taxon>
        <taxon>Bacillati</taxon>
        <taxon>Actinomycetota</taxon>
        <taxon>Actinomycetes</taxon>
        <taxon>Streptosporangiales</taxon>
        <taxon>Nocardiopsidaceae</taxon>
        <taxon>Nocardiopsis</taxon>
    </lineage>
</organism>
<name>A0ABT4U9B4_9ACTN</name>
<gene>
    <name evidence="2" type="ORF">O4J56_23015</name>
</gene>
<dbReference type="EMBL" id="JAQFWQ010000081">
    <property type="protein sequence ID" value="MDA2813536.1"/>
    <property type="molecule type" value="Genomic_DNA"/>
</dbReference>
<comment type="caution">
    <text evidence="2">The sequence shown here is derived from an EMBL/GenBank/DDBJ whole genome shotgun (WGS) entry which is preliminary data.</text>
</comment>
<keyword evidence="3" id="KW-1185">Reference proteome</keyword>
<dbReference type="RefSeq" id="WP_270688576.1">
    <property type="nucleotide sequence ID" value="NZ_JAQFWQ010000081.1"/>
</dbReference>
<proteinExistence type="predicted"/>
<dbReference type="Pfam" id="PF04149">
    <property type="entry name" value="DUF397"/>
    <property type="match status" value="1"/>
</dbReference>
<protein>
    <submittedName>
        <fullName evidence="2">DUF397 domain-containing protein</fullName>
    </submittedName>
</protein>
<dbReference type="Proteomes" id="UP001527866">
    <property type="component" value="Unassembled WGS sequence"/>
</dbReference>
<evidence type="ECO:0000313" key="2">
    <source>
        <dbReference type="EMBL" id="MDA2813536.1"/>
    </source>
</evidence>
<dbReference type="InterPro" id="IPR007278">
    <property type="entry name" value="DUF397"/>
</dbReference>